<evidence type="ECO:0000256" key="1">
    <source>
        <dbReference type="ARBA" id="ARBA00008482"/>
    </source>
</evidence>
<dbReference type="PANTHER" id="PTHR15350">
    <property type="entry name" value="COP9 SIGNALOSOME COMPLEX SUBUNIT 7/DENDRITIC CELL PROTEIN GA17"/>
    <property type="match status" value="1"/>
</dbReference>
<dbReference type="EMBL" id="MNPL01001435">
    <property type="protein sequence ID" value="OQR79156.1"/>
    <property type="molecule type" value="Genomic_DNA"/>
</dbReference>
<sequence>MDAATSTALPTSCPRAMGTSSASSGACRQEALVSQIKAATTPAEVACIVQAALEAPGILVFGELLDLPSVQQLASSEFAKDLELLKLFAYGTLRDYKGKLFFFTLHDVAAIMLCNEAAYPPLTDTQLRKLRQLSVASLAAHSRSLPYIELMDELGLTSRRELEDLVIEAMYAEVVKGKLDQRNACFQVDQALARDVAGDLSTVSRLLADWCLACEAALGAAERAAERADGACQRHRQRKVAVEERADAIRQSQQDRMSPEVQGKR</sequence>
<dbReference type="InterPro" id="IPR000717">
    <property type="entry name" value="PCI_dom"/>
</dbReference>
<dbReference type="OrthoDB" id="10265275at2759"/>
<feature type="compositionally biased region" description="Polar residues" evidence="3">
    <location>
        <begin position="1"/>
        <end position="10"/>
    </location>
</feature>
<comment type="caution">
    <text evidence="5">The sequence shown here is derived from an EMBL/GenBank/DDBJ whole genome shotgun (WGS) entry which is preliminary data.</text>
</comment>
<evidence type="ECO:0000313" key="5">
    <source>
        <dbReference type="EMBL" id="OQR79156.1"/>
    </source>
</evidence>
<feature type="region of interest" description="Disordered" evidence="3">
    <location>
        <begin position="1"/>
        <end position="22"/>
    </location>
</feature>
<accession>A0A1V9Y086</accession>
<dbReference type="FunCoup" id="A0A1V9Y086">
    <property type="interactions" value="1531"/>
</dbReference>
<dbReference type="PANTHER" id="PTHR15350:SF5">
    <property type="entry name" value="COP9 SIGNALOSOME COMPLEX SUBUNIT 7"/>
    <property type="match status" value="1"/>
</dbReference>
<keyword evidence="2" id="KW-0736">Signalosome</keyword>
<organism evidence="5 6">
    <name type="scientific">Tropilaelaps mercedesae</name>
    <dbReference type="NCBI Taxonomy" id="418985"/>
    <lineage>
        <taxon>Eukaryota</taxon>
        <taxon>Metazoa</taxon>
        <taxon>Ecdysozoa</taxon>
        <taxon>Arthropoda</taxon>
        <taxon>Chelicerata</taxon>
        <taxon>Arachnida</taxon>
        <taxon>Acari</taxon>
        <taxon>Parasitiformes</taxon>
        <taxon>Mesostigmata</taxon>
        <taxon>Gamasina</taxon>
        <taxon>Dermanyssoidea</taxon>
        <taxon>Laelapidae</taxon>
        <taxon>Tropilaelaps</taxon>
    </lineage>
</organism>
<protein>
    <submittedName>
        <fullName evidence="5">COP9 signalosome complex subunit 7a-like</fullName>
    </submittedName>
</protein>
<dbReference type="SMART" id="SM00088">
    <property type="entry name" value="PINT"/>
    <property type="match status" value="1"/>
</dbReference>
<proteinExistence type="inferred from homology"/>
<evidence type="ECO:0000313" key="6">
    <source>
        <dbReference type="Proteomes" id="UP000192247"/>
    </source>
</evidence>
<dbReference type="Pfam" id="PF01399">
    <property type="entry name" value="PCI"/>
    <property type="match status" value="1"/>
</dbReference>
<dbReference type="GO" id="GO:0008180">
    <property type="term" value="C:COP9 signalosome"/>
    <property type="evidence" value="ECO:0007669"/>
    <property type="project" value="UniProtKB-KW"/>
</dbReference>
<dbReference type="STRING" id="418985.A0A1V9Y086"/>
<feature type="domain" description="PCI" evidence="4">
    <location>
        <begin position="5"/>
        <end position="193"/>
    </location>
</feature>
<dbReference type="InterPro" id="IPR045237">
    <property type="entry name" value="COPS7/eIF3m"/>
</dbReference>
<comment type="similarity">
    <text evidence="1">Belongs to the CSN7/EIF3M family. CSN7 subfamily.</text>
</comment>
<dbReference type="AlphaFoldDB" id="A0A1V9Y086"/>
<evidence type="ECO:0000259" key="4">
    <source>
        <dbReference type="PROSITE" id="PS50250"/>
    </source>
</evidence>
<keyword evidence="6" id="KW-1185">Reference proteome</keyword>
<evidence type="ECO:0000256" key="3">
    <source>
        <dbReference type="SAM" id="MobiDB-lite"/>
    </source>
</evidence>
<dbReference type="Proteomes" id="UP000192247">
    <property type="component" value="Unassembled WGS sequence"/>
</dbReference>
<name>A0A1V9Y086_9ACAR</name>
<dbReference type="PROSITE" id="PS50250">
    <property type="entry name" value="PCI"/>
    <property type="match status" value="1"/>
</dbReference>
<feature type="region of interest" description="Disordered" evidence="3">
    <location>
        <begin position="239"/>
        <end position="265"/>
    </location>
</feature>
<gene>
    <name evidence="5" type="ORF">BIW11_05932</name>
</gene>
<evidence type="ECO:0000256" key="2">
    <source>
        <dbReference type="ARBA" id="ARBA00022790"/>
    </source>
</evidence>
<dbReference type="InParanoid" id="A0A1V9Y086"/>
<reference evidence="5 6" key="1">
    <citation type="journal article" date="2017" name="Gigascience">
        <title>Draft genome of the honey bee ectoparasitic mite, Tropilaelaps mercedesae, is shaped by the parasitic life history.</title>
        <authorList>
            <person name="Dong X."/>
            <person name="Armstrong S.D."/>
            <person name="Xia D."/>
            <person name="Makepeace B.L."/>
            <person name="Darby A.C."/>
            <person name="Kadowaki T."/>
        </authorList>
    </citation>
    <scope>NUCLEOTIDE SEQUENCE [LARGE SCALE GENOMIC DNA]</scope>
    <source>
        <strain evidence="5">Wuxi-XJTLU</strain>
    </source>
</reference>